<evidence type="ECO:0000313" key="5">
    <source>
        <dbReference type="Proteomes" id="UP001165289"/>
    </source>
</evidence>
<evidence type="ECO:0000313" key="4">
    <source>
        <dbReference type="EMBL" id="KAI6655178.1"/>
    </source>
</evidence>
<keyword evidence="2" id="KW-1133">Transmembrane helix</keyword>
<evidence type="ECO:0000256" key="2">
    <source>
        <dbReference type="SAM" id="Phobius"/>
    </source>
</evidence>
<comment type="caution">
    <text evidence="4">The sequence shown here is derived from an EMBL/GenBank/DDBJ whole genome shotgun (WGS) entry which is preliminary data.</text>
</comment>
<keyword evidence="2" id="KW-0812">Transmembrane</keyword>
<feature type="compositionally biased region" description="Polar residues" evidence="1">
    <location>
        <begin position="201"/>
        <end position="221"/>
    </location>
</feature>
<proteinExistence type="predicted"/>
<dbReference type="AlphaFoldDB" id="A0AAV7K2L5"/>
<keyword evidence="3" id="KW-0732">Signal</keyword>
<feature type="transmembrane region" description="Helical" evidence="2">
    <location>
        <begin position="69"/>
        <end position="99"/>
    </location>
</feature>
<evidence type="ECO:0000256" key="1">
    <source>
        <dbReference type="SAM" id="MobiDB-lite"/>
    </source>
</evidence>
<reference evidence="4 5" key="1">
    <citation type="journal article" date="2023" name="BMC Biol.">
        <title>The compact genome of the sponge Oopsacas minuta (Hexactinellida) is lacking key metazoan core genes.</title>
        <authorList>
            <person name="Santini S."/>
            <person name="Schenkelaars Q."/>
            <person name="Jourda C."/>
            <person name="Duchesne M."/>
            <person name="Belahbib H."/>
            <person name="Rocher C."/>
            <person name="Selva M."/>
            <person name="Riesgo A."/>
            <person name="Vervoort M."/>
            <person name="Leys S.P."/>
            <person name="Kodjabachian L."/>
            <person name="Le Bivic A."/>
            <person name="Borchiellini C."/>
            <person name="Claverie J.M."/>
            <person name="Renard E."/>
        </authorList>
    </citation>
    <scope>NUCLEOTIDE SEQUENCE [LARGE SCALE GENOMIC DNA]</scope>
    <source>
        <strain evidence="4">SPO-2</strain>
    </source>
</reference>
<feature type="chain" id="PRO_5043742526" evidence="3">
    <location>
        <begin position="26"/>
        <end position="221"/>
    </location>
</feature>
<sequence>MELKLISIVALLLFILSLQCQLSLGEESDSVGAAVPERDVRQTIYYYYYDYNSNSYYTNYYYTSYYYPAAYIIGGIICCCVFCSPCIITAIVVCCCFMIPGCPLGNRNSNQVVTTTTVNAGGNPGYPEKTAPTAYPQTGYPPQAGYPQPVQTYPQYPATQGYYPDTAPAQAYPPQTEPVKSADGYNYPPNPGYNPYPTDQAPPTYNAAQEQPQTHGIGFQS</sequence>
<accession>A0AAV7K2L5</accession>
<dbReference type="EMBL" id="JAKMXF010000210">
    <property type="protein sequence ID" value="KAI6655178.1"/>
    <property type="molecule type" value="Genomic_DNA"/>
</dbReference>
<feature type="signal peptide" evidence="3">
    <location>
        <begin position="1"/>
        <end position="25"/>
    </location>
</feature>
<dbReference type="Proteomes" id="UP001165289">
    <property type="component" value="Unassembled WGS sequence"/>
</dbReference>
<organism evidence="4 5">
    <name type="scientific">Oopsacas minuta</name>
    <dbReference type="NCBI Taxonomy" id="111878"/>
    <lineage>
        <taxon>Eukaryota</taxon>
        <taxon>Metazoa</taxon>
        <taxon>Porifera</taxon>
        <taxon>Hexactinellida</taxon>
        <taxon>Hexasterophora</taxon>
        <taxon>Lyssacinosida</taxon>
        <taxon>Leucopsacidae</taxon>
        <taxon>Oopsacas</taxon>
    </lineage>
</organism>
<name>A0AAV7K2L5_9METZ</name>
<keyword evidence="5" id="KW-1185">Reference proteome</keyword>
<evidence type="ECO:0000256" key="3">
    <source>
        <dbReference type="SAM" id="SignalP"/>
    </source>
</evidence>
<feature type="region of interest" description="Disordered" evidence="1">
    <location>
        <begin position="165"/>
        <end position="221"/>
    </location>
</feature>
<keyword evidence="2" id="KW-0472">Membrane</keyword>
<gene>
    <name evidence="4" type="ORF">LOD99_2467</name>
</gene>
<protein>
    <submittedName>
        <fullName evidence="4">Uncharacterized protein</fullName>
    </submittedName>
</protein>